<comment type="caution">
    <text evidence="1">The sequence shown here is derived from an EMBL/GenBank/DDBJ whole genome shotgun (WGS) entry which is preliminary data.</text>
</comment>
<dbReference type="Proteomes" id="UP000298663">
    <property type="component" value="Unassembled WGS sequence"/>
</dbReference>
<dbReference type="AlphaFoldDB" id="A0A4U8UX85"/>
<proteinExistence type="predicted"/>
<gene>
    <name evidence="1" type="ORF">L596_004906</name>
</gene>
<protein>
    <submittedName>
        <fullName evidence="1">Uncharacterized protein</fullName>
    </submittedName>
</protein>
<keyword evidence="2" id="KW-1185">Reference proteome</keyword>
<evidence type="ECO:0000313" key="2">
    <source>
        <dbReference type="Proteomes" id="UP000298663"/>
    </source>
</evidence>
<dbReference type="EMBL" id="AZBU02000001">
    <property type="protein sequence ID" value="TMS38110.1"/>
    <property type="molecule type" value="Genomic_DNA"/>
</dbReference>
<reference evidence="1 2" key="2">
    <citation type="journal article" date="2019" name="G3 (Bethesda)">
        <title>Hybrid Assembly of the Genome of the Entomopathogenic Nematode Steinernema carpocapsae Identifies the X-Chromosome.</title>
        <authorList>
            <person name="Serra L."/>
            <person name="Macchietto M."/>
            <person name="Macias-Munoz A."/>
            <person name="McGill C.J."/>
            <person name="Rodriguez I.M."/>
            <person name="Rodriguez B."/>
            <person name="Murad R."/>
            <person name="Mortazavi A."/>
        </authorList>
    </citation>
    <scope>NUCLEOTIDE SEQUENCE [LARGE SCALE GENOMIC DNA]</scope>
    <source>
        <strain evidence="1 2">ALL</strain>
    </source>
</reference>
<evidence type="ECO:0000313" key="1">
    <source>
        <dbReference type="EMBL" id="TMS38110.1"/>
    </source>
</evidence>
<organism evidence="1 2">
    <name type="scientific">Steinernema carpocapsae</name>
    <name type="common">Entomopathogenic nematode</name>
    <dbReference type="NCBI Taxonomy" id="34508"/>
    <lineage>
        <taxon>Eukaryota</taxon>
        <taxon>Metazoa</taxon>
        <taxon>Ecdysozoa</taxon>
        <taxon>Nematoda</taxon>
        <taxon>Chromadorea</taxon>
        <taxon>Rhabditida</taxon>
        <taxon>Tylenchina</taxon>
        <taxon>Panagrolaimomorpha</taxon>
        <taxon>Strongyloidoidea</taxon>
        <taxon>Steinernematidae</taxon>
        <taxon>Steinernema</taxon>
    </lineage>
</organism>
<name>A0A4U8UX85_STECR</name>
<reference evidence="1 2" key="1">
    <citation type="journal article" date="2015" name="Genome Biol.">
        <title>Comparative genomics of Steinernema reveals deeply conserved gene regulatory networks.</title>
        <authorList>
            <person name="Dillman A.R."/>
            <person name="Macchietto M."/>
            <person name="Porter C.F."/>
            <person name="Rogers A."/>
            <person name="Williams B."/>
            <person name="Antoshechkin I."/>
            <person name="Lee M.M."/>
            <person name="Goodwin Z."/>
            <person name="Lu X."/>
            <person name="Lewis E.E."/>
            <person name="Goodrich-Blair H."/>
            <person name="Stock S.P."/>
            <person name="Adams B.J."/>
            <person name="Sternberg P.W."/>
            <person name="Mortazavi A."/>
        </authorList>
    </citation>
    <scope>NUCLEOTIDE SEQUENCE [LARGE SCALE GENOMIC DNA]</scope>
    <source>
        <strain evidence="1 2">ALL</strain>
    </source>
</reference>
<accession>A0A4U8UX85</accession>
<sequence length="94" mass="10841">MALLSSTFGIANNRCEGHSSAYCQSNSHQHQQRPRMWGTISFKPGGDRVGLRSIGDRLYHNPFFHQRNSFLQFLRRHPLRQHSFGRLSTGNQLC</sequence>